<accession>A0A1J5P9D0</accession>
<dbReference type="AlphaFoldDB" id="A0A1J5P9D0"/>
<evidence type="ECO:0000313" key="1">
    <source>
        <dbReference type="EMBL" id="OIQ67810.1"/>
    </source>
</evidence>
<organism evidence="1">
    <name type="scientific">mine drainage metagenome</name>
    <dbReference type="NCBI Taxonomy" id="410659"/>
    <lineage>
        <taxon>unclassified sequences</taxon>
        <taxon>metagenomes</taxon>
        <taxon>ecological metagenomes</taxon>
    </lineage>
</organism>
<proteinExistence type="predicted"/>
<reference evidence="1" key="1">
    <citation type="submission" date="2016-10" db="EMBL/GenBank/DDBJ databases">
        <title>Sequence of Gallionella enrichment culture.</title>
        <authorList>
            <person name="Poehlein A."/>
            <person name="Muehling M."/>
            <person name="Daniel R."/>
        </authorList>
    </citation>
    <scope>NUCLEOTIDE SEQUENCE</scope>
</reference>
<comment type="caution">
    <text evidence="1">The sequence shown here is derived from an EMBL/GenBank/DDBJ whole genome shotgun (WGS) entry which is preliminary data.</text>
</comment>
<name>A0A1J5P9D0_9ZZZZ</name>
<sequence>MGGKRGQILVVETNETAFARQKTQDGPKCRGLADAVAAQKRNCFARVHMKGDAPQNGNAADRSQKIRNFENRAHSMSSGVPR</sequence>
<gene>
    <name evidence="1" type="ORF">GALL_506110</name>
</gene>
<protein>
    <submittedName>
        <fullName evidence="1">Uncharacterized protein</fullName>
    </submittedName>
</protein>
<dbReference type="EMBL" id="MLJW01005691">
    <property type="protein sequence ID" value="OIQ67810.1"/>
    <property type="molecule type" value="Genomic_DNA"/>
</dbReference>